<evidence type="ECO:0000256" key="1">
    <source>
        <dbReference type="SAM" id="MobiDB-lite"/>
    </source>
</evidence>
<feature type="region of interest" description="Disordered" evidence="1">
    <location>
        <begin position="1"/>
        <end position="73"/>
    </location>
</feature>
<evidence type="ECO:0000313" key="3">
    <source>
        <dbReference type="Proteomes" id="UP000245464"/>
    </source>
</evidence>
<dbReference type="EMBL" id="NQIK02000001">
    <property type="protein sequence ID" value="KAF7578072.1"/>
    <property type="molecule type" value="Genomic_DNA"/>
</dbReference>
<dbReference type="Proteomes" id="UP000245464">
    <property type="component" value="Chromosome 1"/>
</dbReference>
<accession>A0A316ZZA3</accession>
<dbReference type="GeneID" id="6339793"/>
<evidence type="ECO:0000313" key="2">
    <source>
        <dbReference type="EMBL" id="KAF7578072.1"/>
    </source>
</evidence>
<reference evidence="2" key="1">
    <citation type="journal article" date="2018" name="BMC Genomics">
        <title>Comparative genomics of the wheat fungal pathogen Pyrenophora tritici-repentis reveals chromosomal variations and genome plasticity.</title>
        <authorList>
            <person name="Moolhuijzen P."/>
            <person name="See P.T."/>
            <person name="Hane J.K."/>
            <person name="Shi G."/>
            <person name="Liu Z."/>
            <person name="Oliver R.P."/>
            <person name="Moffat C.S."/>
        </authorList>
    </citation>
    <scope>NUCLEOTIDE SEQUENCE [LARGE SCALE GENOMIC DNA]</scope>
    <source>
        <strain evidence="2">M4</strain>
    </source>
</reference>
<organism evidence="2 3">
    <name type="scientific">Pyrenophora tritici-repentis</name>
    <dbReference type="NCBI Taxonomy" id="45151"/>
    <lineage>
        <taxon>Eukaryota</taxon>
        <taxon>Fungi</taxon>
        <taxon>Dikarya</taxon>
        <taxon>Ascomycota</taxon>
        <taxon>Pezizomycotina</taxon>
        <taxon>Dothideomycetes</taxon>
        <taxon>Pleosporomycetidae</taxon>
        <taxon>Pleosporales</taxon>
        <taxon>Pleosporineae</taxon>
        <taxon>Pleosporaceae</taxon>
        <taxon>Pyrenophora</taxon>
    </lineage>
</organism>
<protein>
    <submittedName>
        <fullName evidence="2">Uncharacterized protein</fullName>
    </submittedName>
</protein>
<sequence>MPGIVNNNTSGNLPSSASRTYGYQLNGSADAFDPTGNLQNPQQGSMVAASAPQNGNTARPLQNGGTTQPSLPVPAGADAAIWSRLCTGSFMADITAEREAPQADPSQSRQWQQTILPYLKELFFRVPSTTDVFYMGQLLQSPDIPGLHENIVKLELTGFHWFSGVTGSRRSNLFLDLASMLPSLREVTFTMHIGSITASMWGDRQMIELEATDPVCARERRVLSLRHVCTKYGLERIFRCTNLQHIRIVYIRCHGNHRGPLDTPASDPCAPALNPYAPVSNPHAPIATVQCTILDSMPLPRQPYDITRAFFRYVSFLGGTLHFFSSRNVLYLHLSAVRSTQIKLLHKF</sequence>
<gene>
    <name evidence="2" type="ORF">PtrM4_023120</name>
</gene>
<dbReference type="AlphaFoldDB" id="A0A316ZZA3"/>
<feature type="compositionally biased region" description="Polar residues" evidence="1">
    <location>
        <begin position="1"/>
        <end position="27"/>
    </location>
</feature>
<dbReference type="RefSeq" id="XP_001932131.2">
    <property type="nucleotide sequence ID" value="XM_001932096.2"/>
</dbReference>
<name>A0A316ZZA3_9PLEO</name>
<proteinExistence type="predicted"/>
<comment type="caution">
    <text evidence="2">The sequence shown here is derived from an EMBL/GenBank/DDBJ whole genome shotgun (WGS) entry which is preliminary data.</text>
</comment>
<feature type="compositionally biased region" description="Polar residues" evidence="1">
    <location>
        <begin position="36"/>
        <end position="70"/>
    </location>
</feature>
<dbReference type="KEGG" id="ptrr:6339793"/>